<dbReference type="PANTHER" id="PTHR11188:SF176">
    <property type="entry name" value="ARRESTIN DOMAIN-CONTAINING PROTEIN 1"/>
    <property type="match status" value="1"/>
</dbReference>
<dbReference type="Proteomes" id="UP001634394">
    <property type="component" value="Unassembled WGS sequence"/>
</dbReference>
<name>A0ABD3VXS9_SINWO</name>
<dbReference type="InterPro" id="IPR014752">
    <property type="entry name" value="Arrestin-like_C"/>
</dbReference>
<evidence type="ECO:0000313" key="3">
    <source>
        <dbReference type="EMBL" id="KAL3866417.1"/>
    </source>
</evidence>
<accession>A0ABD3VXS9</accession>
<evidence type="ECO:0000313" key="4">
    <source>
        <dbReference type="Proteomes" id="UP001634394"/>
    </source>
</evidence>
<protein>
    <recommendedName>
        <fullName evidence="2">Arrestin C-terminal-like domain-containing protein</fullName>
    </recommendedName>
</protein>
<dbReference type="InterPro" id="IPR050357">
    <property type="entry name" value="Arrestin_domain-protein"/>
</dbReference>
<dbReference type="Pfam" id="PF02752">
    <property type="entry name" value="Arrestin_C"/>
    <property type="match status" value="1"/>
</dbReference>
<sequence length="392" mass="43577">MGKDSVFVIFNNASRVFYPGQIVEGNVQLTVVESLKMREIRLTFTGDANVRWTESRSTKNGTVTVVYSNHENYFNTTVPLLQKQANQSDDIILPKGVYNYPFKFQLPLNIPSSYEAVIGRVRYAVVVTVDKPWAFDLVTMGPFTVVSLLDLNKLPNVAYGGTIADEKTLCCLCCKSGPIRATLTTDRLGYVPGEAIKFRAEISNLSNRQMECSKAQLVMKVQYHARRKTRTIMNVLATLKRPPIPAGETDVWDGYKLHVPSVPPSFLLGCKIIDIHYYVMIIVDPSGPSFDLNVPMEVTIGSIPLLTVAQMYGIPSTENVYGVVGHGMLPPSEHFPDNVPKPVMAESVMGGVNVNAEDPNAESSHNFAPVYTYYNWEKPDPNVTFQIVKEEA</sequence>
<dbReference type="AlphaFoldDB" id="A0ABD3VXS9"/>
<dbReference type="PANTHER" id="PTHR11188">
    <property type="entry name" value="ARRESTIN DOMAIN CONTAINING PROTEIN"/>
    <property type="match status" value="1"/>
</dbReference>
<proteinExistence type="inferred from homology"/>
<feature type="domain" description="Arrestin C-terminal-like" evidence="2">
    <location>
        <begin position="175"/>
        <end position="305"/>
    </location>
</feature>
<dbReference type="Pfam" id="PF00339">
    <property type="entry name" value="Arrestin_N"/>
    <property type="match status" value="1"/>
</dbReference>
<dbReference type="EMBL" id="JBJQND010000009">
    <property type="protein sequence ID" value="KAL3866417.1"/>
    <property type="molecule type" value="Genomic_DNA"/>
</dbReference>
<dbReference type="Gene3D" id="2.60.40.640">
    <property type="match status" value="2"/>
</dbReference>
<dbReference type="SUPFAM" id="SSF81296">
    <property type="entry name" value="E set domains"/>
    <property type="match status" value="2"/>
</dbReference>
<comment type="caution">
    <text evidence="3">The sequence shown here is derived from an EMBL/GenBank/DDBJ whole genome shotgun (WGS) entry which is preliminary data.</text>
</comment>
<dbReference type="InterPro" id="IPR014756">
    <property type="entry name" value="Ig_E-set"/>
</dbReference>
<keyword evidence="4" id="KW-1185">Reference proteome</keyword>
<organism evidence="3 4">
    <name type="scientific">Sinanodonta woodiana</name>
    <name type="common">Chinese pond mussel</name>
    <name type="synonym">Anodonta woodiana</name>
    <dbReference type="NCBI Taxonomy" id="1069815"/>
    <lineage>
        <taxon>Eukaryota</taxon>
        <taxon>Metazoa</taxon>
        <taxon>Spiralia</taxon>
        <taxon>Lophotrochozoa</taxon>
        <taxon>Mollusca</taxon>
        <taxon>Bivalvia</taxon>
        <taxon>Autobranchia</taxon>
        <taxon>Heteroconchia</taxon>
        <taxon>Palaeoheterodonta</taxon>
        <taxon>Unionida</taxon>
        <taxon>Unionoidea</taxon>
        <taxon>Unionidae</taxon>
        <taxon>Unioninae</taxon>
        <taxon>Sinanodonta</taxon>
    </lineage>
</organism>
<evidence type="ECO:0000256" key="1">
    <source>
        <dbReference type="ARBA" id="ARBA00005298"/>
    </source>
</evidence>
<dbReference type="InterPro" id="IPR011021">
    <property type="entry name" value="Arrestin-like_N"/>
</dbReference>
<dbReference type="InterPro" id="IPR011022">
    <property type="entry name" value="Arrestin_C-like"/>
</dbReference>
<comment type="similarity">
    <text evidence="1">Belongs to the arrestin family.</text>
</comment>
<dbReference type="SMART" id="SM01017">
    <property type="entry name" value="Arrestin_C"/>
    <property type="match status" value="1"/>
</dbReference>
<gene>
    <name evidence="3" type="ORF">ACJMK2_043718</name>
</gene>
<evidence type="ECO:0000259" key="2">
    <source>
        <dbReference type="SMART" id="SM01017"/>
    </source>
</evidence>
<reference evidence="3 4" key="1">
    <citation type="submission" date="2024-11" db="EMBL/GenBank/DDBJ databases">
        <title>Chromosome-level genome assembly of the freshwater bivalve Anodonta woodiana.</title>
        <authorList>
            <person name="Chen X."/>
        </authorList>
    </citation>
    <scope>NUCLEOTIDE SEQUENCE [LARGE SCALE GENOMIC DNA]</scope>
    <source>
        <strain evidence="3">MN2024</strain>
        <tissue evidence="3">Gills</tissue>
    </source>
</reference>